<dbReference type="PANTHER" id="PTHR34138">
    <property type="entry name" value="CELL SHAPE-DETERMINING PROTEIN MREC"/>
    <property type="match status" value="1"/>
</dbReference>
<dbReference type="Gene3D" id="2.40.10.340">
    <property type="entry name" value="Rod shape-determining protein MreC, domain 1"/>
    <property type="match status" value="1"/>
</dbReference>
<comment type="similarity">
    <text evidence="1 5">Belongs to the MreC family.</text>
</comment>
<dbReference type="GO" id="GO:0005886">
    <property type="term" value="C:plasma membrane"/>
    <property type="evidence" value="ECO:0007669"/>
    <property type="project" value="TreeGrafter"/>
</dbReference>
<dbReference type="InterPro" id="IPR042175">
    <property type="entry name" value="Cell/Rod_MreC_2"/>
</dbReference>
<evidence type="ECO:0000256" key="1">
    <source>
        <dbReference type="ARBA" id="ARBA00009369"/>
    </source>
</evidence>
<evidence type="ECO:0000313" key="9">
    <source>
        <dbReference type="Proteomes" id="UP000249061"/>
    </source>
</evidence>
<keyword evidence="6" id="KW-0175">Coiled coil</keyword>
<evidence type="ECO:0000256" key="2">
    <source>
        <dbReference type="ARBA" id="ARBA00013855"/>
    </source>
</evidence>
<comment type="function">
    <text evidence="5">Involved in formation and maintenance of cell shape.</text>
</comment>
<dbReference type="InterPro" id="IPR007221">
    <property type="entry name" value="MreC"/>
</dbReference>
<dbReference type="Pfam" id="PF04085">
    <property type="entry name" value="MreC"/>
    <property type="match status" value="1"/>
</dbReference>
<comment type="caution">
    <text evidence="8">The sequence shown here is derived from an EMBL/GenBank/DDBJ whole genome shotgun (WGS) entry which is preliminary data.</text>
</comment>
<evidence type="ECO:0000259" key="7">
    <source>
        <dbReference type="Pfam" id="PF04085"/>
    </source>
</evidence>
<dbReference type="PANTHER" id="PTHR34138:SF1">
    <property type="entry name" value="CELL SHAPE-DETERMINING PROTEIN MREC"/>
    <property type="match status" value="1"/>
</dbReference>
<protein>
    <recommendedName>
        <fullName evidence="2 5">Cell shape-determining protein MreC</fullName>
    </recommendedName>
    <alternativeName>
        <fullName evidence="4 5">Cell shape protein MreC</fullName>
    </alternativeName>
</protein>
<feature type="coiled-coil region" evidence="6">
    <location>
        <begin position="87"/>
        <end position="114"/>
    </location>
</feature>
<accession>A0A2W5SZG3</accession>
<evidence type="ECO:0000256" key="4">
    <source>
        <dbReference type="ARBA" id="ARBA00032089"/>
    </source>
</evidence>
<dbReference type="Gene3D" id="2.40.10.350">
    <property type="entry name" value="Rod shape-determining protein MreC, domain 2"/>
    <property type="match status" value="1"/>
</dbReference>
<evidence type="ECO:0000256" key="6">
    <source>
        <dbReference type="SAM" id="Coils"/>
    </source>
</evidence>
<evidence type="ECO:0000256" key="3">
    <source>
        <dbReference type="ARBA" id="ARBA00022960"/>
    </source>
</evidence>
<evidence type="ECO:0000313" key="8">
    <source>
        <dbReference type="EMBL" id="PZR08390.1"/>
    </source>
</evidence>
<evidence type="ECO:0000256" key="5">
    <source>
        <dbReference type="PIRNR" id="PIRNR038471"/>
    </source>
</evidence>
<dbReference type="Proteomes" id="UP000249061">
    <property type="component" value="Unassembled WGS sequence"/>
</dbReference>
<name>A0A2W5SZG3_9BACT</name>
<organism evidence="8 9">
    <name type="scientific">Archangium gephyra</name>
    <dbReference type="NCBI Taxonomy" id="48"/>
    <lineage>
        <taxon>Bacteria</taxon>
        <taxon>Pseudomonadati</taxon>
        <taxon>Myxococcota</taxon>
        <taxon>Myxococcia</taxon>
        <taxon>Myxococcales</taxon>
        <taxon>Cystobacterineae</taxon>
        <taxon>Archangiaceae</taxon>
        <taxon>Archangium</taxon>
    </lineage>
</organism>
<dbReference type="GO" id="GO:0008360">
    <property type="term" value="P:regulation of cell shape"/>
    <property type="evidence" value="ECO:0007669"/>
    <property type="project" value="UniProtKB-KW"/>
</dbReference>
<feature type="domain" description="Rod shape-determining protein MreC beta-barrel core" evidence="7">
    <location>
        <begin position="123"/>
        <end position="269"/>
    </location>
</feature>
<dbReference type="NCBIfam" id="TIGR00219">
    <property type="entry name" value="mreC"/>
    <property type="match status" value="1"/>
</dbReference>
<dbReference type="AlphaFoldDB" id="A0A2W5SZG3"/>
<gene>
    <name evidence="8" type="ORF">DI536_24735</name>
</gene>
<sequence length="285" mass="30961">MFNFLKRYRELLIVAALLLWPLISFLTTGHRGREPNFIDRTFLFASTPVQSLLTWSIDGVGDAVSGYVALRGSHEEALECRNALSLSQAELNSLKEMEAENQRLKAMLAYSEESVDQEVVARVIGINPSPQFLSIRINRGEDDGVRVGMPVVTPDGAVGQVVRSVGTSADVMLLTDPNSHVGGLVQRTRVRATVKGEGDGRRLGVDLVRREDDARDGDVLVTAGSDGIFPRGVRLGVLRTPERPPVGMFMHAMLEPAVDFSRVEEVLVIPVTMGIPSAAMGKGTP</sequence>
<dbReference type="EMBL" id="QFQP01000025">
    <property type="protein sequence ID" value="PZR08390.1"/>
    <property type="molecule type" value="Genomic_DNA"/>
</dbReference>
<dbReference type="InterPro" id="IPR055342">
    <property type="entry name" value="MreC_beta-barrel_core"/>
</dbReference>
<proteinExistence type="inferred from homology"/>
<dbReference type="PIRSF" id="PIRSF038471">
    <property type="entry name" value="MreC"/>
    <property type="match status" value="1"/>
</dbReference>
<dbReference type="InterPro" id="IPR042177">
    <property type="entry name" value="Cell/Rod_1"/>
</dbReference>
<reference evidence="8 9" key="1">
    <citation type="submission" date="2017-08" db="EMBL/GenBank/DDBJ databases">
        <title>Infants hospitalized years apart are colonized by the same room-sourced microbial strains.</title>
        <authorList>
            <person name="Brooks B."/>
            <person name="Olm M.R."/>
            <person name="Firek B.A."/>
            <person name="Baker R."/>
            <person name="Thomas B.C."/>
            <person name="Morowitz M.J."/>
            <person name="Banfield J.F."/>
        </authorList>
    </citation>
    <scope>NUCLEOTIDE SEQUENCE [LARGE SCALE GENOMIC DNA]</scope>
    <source>
        <strain evidence="8">S2_003_000_R2_14</strain>
    </source>
</reference>
<keyword evidence="3 5" id="KW-0133">Cell shape</keyword>